<evidence type="ECO:0000313" key="2">
    <source>
        <dbReference type="Proteomes" id="UP000538292"/>
    </source>
</evidence>
<accession>A0A7W1XVC4</accession>
<keyword evidence="2" id="KW-1185">Reference proteome</keyword>
<gene>
    <name evidence="1" type="ORF">H2C83_15900</name>
</gene>
<reference evidence="1 2" key="1">
    <citation type="submission" date="2020-07" db="EMBL/GenBank/DDBJ databases">
        <title>Thermoactinomyces phylogeny.</title>
        <authorList>
            <person name="Dunlap C."/>
        </authorList>
    </citation>
    <scope>NUCLEOTIDE SEQUENCE [LARGE SCALE GENOMIC DNA]</scope>
    <source>
        <strain evidence="1 2">AMNI-1</strain>
    </source>
</reference>
<proteinExistence type="predicted"/>
<comment type="caution">
    <text evidence="1">The sequence shown here is derived from an EMBL/GenBank/DDBJ whole genome shotgun (WGS) entry which is preliminary data.</text>
</comment>
<evidence type="ECO:0008006" key="3">
    <source>
        <dbReference type="Google" id="ProtNLM"/>
    </source>
</evidence>
<dbReference type="Proteomes" id="UP000538292">
    <property type="component" value="Unassembled WGS sequence"/>
</dbReference>
<sequence>MKEGKINWKNALIAGGLGLVMVFGGEYAGVKFFKNCVAYGQPANSYLAVMLPKPDCLCSPDRGGKCGSGNNIANQIKYVALSKSDIKHFRKHIVSNFSKQAPYLPDHILKAKLDKTSFFNPNWSEEKIITEVEKGYNEALQKEITGEYIYTTGGEQITIYIHPDSKFATAYGSHKLTPSYFGR</sequence>
<organism evidence="1 2">
    <name type="scientific">Thermoactinomyces mirandus</name>
    <dbReference type="NCBI Taxonomy" id="2756294"/>
    <lineage>
        <taxon>Bacteria</taxon>
        <taxon>Bacillati</taxon>
        <taxon>Bacillota</taxon>
        <taxon>Bacilli</taxon>
        <taxon>Bacillales</taxon>
        <taxon>Thermoactinomycetaceae</taxon>
        <taxon>Thermoactinomyces</taxon>
    </lineage>
</organism>
<dbReference type="EMBL" id="JACEOL010000067">
    <property type="protein sequence ID" value="MBA4603752.1"/>
    <property type="molecule type" value="Genomic_DNA"/>
</dbReference>
<protein>
    <recommendedName>
        <fullName evidence="3">Bacterial EndoU nuclease domain-containing protein</fullName>
    </recommendedName>
</protein>
<dbReference type="RefSeq" id="WP_181742225.1">
    <property type="nucleotide sequence ID" value="NZ_JACEOL010000067.1"/>
</dbReference>
<dbReference type="AlphaFoldDB" id="A0A7W1XVC4"/>
<evidence type="ECO:0000313" key="1">
    <source>
        <dbReference type="EMBL" id="MBA4603752.1"/>
    </source>
</evidence>
<name>A0A7W1XVC4_9BACL</name>